<accession>A0ABT7PNY9</accession>
<sequence>MPAEKRHRSGRSYWYLNERVDNVAKKQYVGPLSNPVIEFGYRNERLSNAERKAAQQLARSEARNWDAAEEVVDRYRKQFQELIKRWLEYRGYRLYRGSLQRIHIRSKRNRPAMMDMTRDEFDGLLTKAESGDEDAQQRLRLAMFNDPETWLPFGDMTVHVEQNYVSLLTRGNWVAQESLRMSIAELKRLLKIGDESTICKLAVDEVVINQLHLRYQQLLAATPQATEAERDRIEKRLNVARKRYKDALELLANIKKVRASDLELLAEHKIRSEVPA</sequence>
<proteinExistence type="predicted"/>
<gene>
    <name evidence="1" type="ORF">QTN89_22405</name>
</gene>
<reference evidence="1 2" key="1">
    <citation type="submission" date="2023-06" db="EMBL/GenBank/DDBJ databases">
        <title>Roseiconus lacunae JC819 isolated from Gulf of Mannar region, Tamil Nadu.</title>
        <authorList>
            <person name="Pk S."/>
            <person name="Ch S."/>
            <person name="Ch V.R."/>
        </authorList>
    </citation>
    <scope>NUCLEOTIDE SEQUENCE [LARGE SCALE GENOMIC DNA]</scope>
    <source>
        <strain evidence="1 2">JC819</strain>
    </source>
</reference>
<dbReference type="Proteomes" id="UP001239462">
    <property type="component" value="Unassembled WGS sequence"/>
</dbReference>
<protein>
    <recommendedName>
        <fullName evidence="3">Integrase</fullName>
    </recommendedName>
</protein>
<comment type="caution">
    <text evidence="1">The sequence shown here is derived from an EMBL/GenBank/DDBJ whole genome shotgun (WGS) entry which is preliminary data.</text>
</comment>
<name>A0ABT7PNY9_9BACT</name>
<organism evidence="1 2">
    <name type="scientific">Roseiconus lacunae</name>
    <dbReference type="NCBI Taxonomy" id="2605694"/>
    <lineage>
        <taxon>Bacteria</taxon>
        <taxon>Pseudomonadati</taxon>
        <taxon>Planctomycetota</taxon>
        <taxon>Planctomycetia</taxon>
        <taxon>Pirellulales</taxon>
        <taxon>Pirellulaceae</taxon>
        <taxon>Roseiconus</taxon>
    </lineage>
</organism>
<evidence type="ECO:0000313" key="2">
    <source>
        <dbReference type="Proteomes" id="UP001239462"/>
    </source>
</evidence>
<keyword evidence="2" id="KW-1185">Reference proteome</keyword>
<evidence type="ECO:0008006" key="3">
    <source>
        <dbReference type="Google" id="ProtNLM"/>
    </source>
</evidence>
<evidence type="ECO:0000313" key="1">
    <source>
        <dbReference type="EMBL" id="MDM4018219.1"/>
    </source>
</evidence>
<dbReference type="RefSeq" id="WP_289165931.1">
    <property type="nucleotide sequence ID" value="NZ_JASZZN010000019.1"/>
</dbReference>
<dbReference type="EMBL" id="JASZZN010000019">
    <property type="protein sequence ID" value="MDM4018219.1"/>
    <property type="molecule type" value="Genomic_DNA"/>
</dbReference>